<dbReference type="AlphaFoldDB" id="A0A8J4TW20"/>
<accession>A0A8J4TW20</accession>
<evidence type="ECO:0000313" key="2">
    <source>
        <dbReference type="EMBL" id="KAF5898924.1"/>
    </source>
</evidence>
<sequence length="53" mass="6053">MRDQVRLLLSLVLITQRSACLCSPTAEEEVKSIARPERPEFHQTCLISTRAVR</sequence>
<keyword evidence="3" id="KW-1185">Reference proteome</keyword>
<dbReference type="EMBL" id="QNUK01000184">
    <property type="protein sequence ID" value="KAF5898924.1"/>
    <property type="molecule type" value="Genomic_DNA"/>
</dbReference>
<feature type="chain" id="PRO_5035156641" evidence="1">
    <location>
        <begin position="20"/>
        <end position="53"/>
    </location>
</feature>
<gene>
    <name evidence="2" type="ORF">DAT39_011376</name>
</gene>
<protein>
    <submittedName>
        <fullName evidence="2">Uncharacterized protein</fullName>
    </submittedName>
</protein>
<name>A0A8J4TW20_CLAMG</name>
<evidence type="ECO:0000313" key="3">
    <source>
        <dbReference type="Proteomes" id="UP000727407"/>
    </source>
</evidence>
<feature type="signal peptide" evidence="1">
    <location>
        <begin position="1"/>
        <end position="19"/>
    </location>
</feature>
<reference evidence="2" key="1">
    <citation type="submission" date="2020-07" db="EMBL/GenBank/DDBJ databases">
        <title>Clarias magur genome sequencing, assembly and annotation.</title>
        <authorList>
            <person name="Kushwaha B."/>
            <person name="Kumar R."/>
            <person name="Das P."/>
            <person name="Joshi C.G."/>
            <person name="Kumar D."/>
            <person name="Nagpure N.S."/>
            <person name="Pandey M."/>
            <person name="Agarwal S."/>
            <person name="Srivastava S."/>
            <person name="Singh M."/>
            <person name="Sahoo L."/>
            <person name="Jayasankar P."/>
            <person name="Meher P.K."/>
            <person name="Koringa P.G."/>
            <person name="Iquebal M.A."/>
            <person name="Das S.P."/>
            <person name="Bit A."/>
            <person name="Patnaik S."/>
            <person name="Patel N."/>
            <person name="Shah T.M."/>
            <person name="Hinsu A."/>
            <person name="Jena J.K."/>
        </authorList>
    </citation>
    <scope>NUCLEOTIDE SEQUENCE</scope>
    <source>
        <strain evidence="2">CIFAMagur01</strain>
        <tissue evidence="2">Testis</tissue>
    </source>
</reference>
<keyword evidence="1" id="KW-0732">Signal</keyword>
<comment type="caution">
    <text evidence="2">The sequence shown here is derived from an EMBL/GenBank/DDBJ whole genome shotgun (WGS) entry which is preliminary data.</text>
</comment>
<organism evidence="2 3">
    <name type="scientific">Clarias magur</name>
    <name type="common">Asian catfish</name>
    <name type="synonym">Macropteronotus magur</name>
    <dbReference type="NCBI Taxonomy" id="1594786"/>
    <lineage>
        <taxon>Eukaryota</taxon>
        <taxon>Metazoa</taxon>
        <taxon>Chordata</taxon>
        <taxon>Craniata</taxon>
        <taxon>Vertebrata</taxon>
        <taxon>Euteleostomi</taxon>
        <taxon>Actinopterygii</taxon>
        <taxon>Neopterygii</taxon>
        <taxon>Teleostei</taxon>
        <taxon>Ostariophysi</taxon>
        <taxon>Siluriformes</taxon>
        <taxon>Clariidae</taxon>
        <taxon>Clarias</taxon>
    </lineage>
</organism>
<evidence type="ECO:0000256" key="1">
    <source>
        <dbReference type="SAM" id="SignalP"/>
    </source>
</evidence>
<feature type="non-terminal residue" evidence="2">
    <location>
        <position position="53"/>
    </location>
</feature>
<proteinExistence type="predicted"/>
<dbReference type="Proteomes" id="UP000727407">
    <property type="component" value="Unassembled WGS sequence"/>
</dbReference>